<organism evidence="1 2">
    <name type="scientific">Malus baccata</name>
    <name type="common">Siberian crab apple</name>
    <name type="synonym">Pyrus baccata</name>
    <dbReference type="NCBI Taxonomy" id="106549"/>
    <lineage>
        <taxon>Eukaryota</taxon>
        <taxon>Viridiplantae</taxon>
        <taxon>Streptophyta</taxon>
        <taxon>Embryophyta</taxon>
        <taxon>Tracheophyta</taxon>
        <taxon>Spermatophyta</taxon>
        <taxon>Magnoliopsida</taxon>
        <taxon>eudicotyledons</taxon>
        <taxon>Gunneridae</taxon>
        <taxon>Pentapetalae</taxon>
        <taxon>rosids</taxon>
        <taxon>fabids</taxon>
        <taxon>Rosales</taxon>
        <taxon>Rosaceae</taxon>
        <taxon>Amygdaloideae</taxon>
        <taxon>Maleae</taxon>
        <taxon>Malus</taxon>
    </lineage>
</organism>
<dbReference type="AlphaFoldDB" id="A0A540MRF7"/>
<keyword evidence="2" id="KW-1185">Reference proteome</keyword>
<evidence type="ECO:0000313" key="2">
    <source>
        <dbReference type="Proteomes" id="UP000315295"/>
    </source>
</evidence>
<dbReference type="Proteomes" id="UP000315295">
    <property type="component" value="Unassembled WGS sequence"/>
</dbReference>
<reference evidence="1 2" key="1">
    <citation type="journal article" date="2019" name="G3 (Bethesda)">
        <title>Sequencing of a Wild Apple (Malus baccata) Genome Unravels the Differences Between Cultivated and Wild Apple Species Regarding Disease Resistance and Cold Tolerance.</title>
        <authorList>
            <person name="Chen X."/>
        </authorList>
    </citation>
    <scope>NUCLEOTIDE SEQUENCE [LARGE SCALE GENOMIC DNA]</scope>
    <source>
        <strain evidence="2">cv. Shandingzi</strain>
        <tissue evidence="1">Leaves</tissue>
    </source>
</reference>
<comment type="caution">
    <text evidence="1">The sequence shown here is derived from an EMBL/GenBank/DDBJ whole genome shotgun (WGS) entry which is preliminary data.</text>
</comment>
<evidence type="ECO:0000313" key="1">
    <source>
        <dbReference type="EMBL" id="TQE01389.1"/>
    </source>
</evidence>
<protein>
    <submittedName>
        <fullName evidence="1">Uncharacterized protein</fullName>
    </submittedName>
</protein>
<accession>A0A540MRF7</accession>
<gene>
    <name evidence="1" type="ORF">C1H46_012970</name>
</gene>
<name>A0A540MRF7_MALBA</name>
<proteinExistence type="predicted"/>
<dbReference type="EMBL" id="VIEB01000195">
    <property type="protein sequence ID" value="TQE01389.1"/>
    <property type="molecule type" value="Genomic_DNA"/>
</dbReference>
<sequence length="92" mass="10611">MCLLPSVSYGKEELDELIRGHVEKSKPTLVKLNLLNVLFFKTSAATCSQRQPEKSHKRFTMVVEIPESEMHDLLYPCMTEKKRTWALQFALA</sequence>